<dbReference type="PANTHER" id="PTHR12318:SF0">
    <property type="entry name" value="ACYL-COENZYME A DIPHOSPHATASE NUDT19"/>
    <property type="match status" value="1"/>
</dbReference>
<dbReference type="GeneTree" id="ENSGT00420000029858"/>
<comment type="catalytic activity">
    <reaction evidence="25">
        <text>a 5'-end CoA-ribonucleoside in mRNA + H2O = a 5'-end phospho-adenosine-phospho-ribonucleoside in mRNA + (R)-4'-phosphopantetheine + 2 H(+)</text>
        <dbReference type="Rhea" id="RHEA:67592"/>
        <dbReference type="Rhea" id="RHEA-COMP:15719"/>
        <dbReference type="Rhea" id="RHEA-COMP:17276"/>
        <dbReference type="ChEBI" id="CHEBI:15377"/>
        <dbReference type="ChEBI" id="CHEBI:15378"/>
        <dbReference type="ChEBI" id="CHEBI:61723"/>
        <dbReference type="ChEBI" id="CHEBI:144051"/>
        <dbReference type="ChEBI" id="CHEBI:172371"/>
    </reaction>
    <physiologicalReaction direction="left-to-right" evidence="25">
        <dbReference type="Rhea" id="RHEA:67593"/>
    </physiologicalReaction>
</comment>
<feature type="compositionally biased region" description="Basic and acidic residues" evidence="31">
    <location>
        <begin position="34"/>
        <end position="45"/>
    </location>
</feature>
<reference evidence="33" key="1">
    <citation type="submission" date="2025-08" db="UniProtKB">
        <authorList>
            <consortium name="Ensembl"/>
        </authorList>
    </citation>
    <scope>IDENTIFICATION</scope>
</reference>
<keyword evidence="5" id="KW-0378">Hydrolase</keyword>
<comment type="cofactor">
    <cofactor evidence="1">
        <name>Mn(2+)</name>
        <dbReference type="ChEBI" id="CHEBI:29035"/>
    </cofactor>
</comment>
<comment type="catalytic activity">
    <reaction evidence="27">
        <text>an acyl-CoA + H2O = an acyl-4'-phosphopantetheine + adenosine 3',5'-bisphosphate + 2 H(+)</text>
        <dbReference type="Rhea" id="RHEA:50044"/>
        <dbReference type="ChEBI" id="CHEBI:15377"/>
        <dbReference type="ChEBI" id="CHEBI:15378"/>
        <dbReference type="ChEBI" id="CHEBI:58342"/>
        <dbReference type="ChEBI" id="CHEBI:58343"/>
        <dbReference type="ChEBI" id="CHEBI:132023"/>
    </reaction>
    <physiologicalReaction direction="left-to-right" evidence="27">
        <dbReference type="Rhea" id="RHEA:50045"/>
    </physiologicalReaction>
</comment>
<dbReference type="GO" id="GO:0044580">
    <property type="term" value="P:butyryl-CoA catabolic process"/>
    <property type="evidence" value="ECO:0007669"/>
    <property type="project" value="Ensembl"/>
</dbReference>
<evidence type="ECO:0000256" key="27">
    <source>
        <dbReference type="ARBA" id="ARBA00048882"/>
    </source>
</evidence>
<evidence type="ECO:0000256" key="20">
    <source>
        <dbReference type="ARBA" id="ARBA00047708"/>
    </source>
</evidence>
<evidence type="ECO:0000256" key="3">
    <source>
        <dbReference type="ARBA" id="ARBA00005582"/>
    </source>
</evidence>
<comment type="catalytic activity">
    <reaction evidence="29">
        <text>butanoyl-CoA + H2O = S-butanoyl-4'-phosphopantetheine + adenosine 3',5'-bisphosphate + 2 H(+)</text>
        <dbReference type="Rhea" id="RHEA:49976"/>
        <dbReference type="ChEBI" id="CHEBI:15377"/>
        <dbReference type="ChEBI" id="CHEBI:15378"/>
        <dbReference type="ChEBI" id="CHEBI:57371"/>
        <dbReference type="ChEBI" id="CHEBI:58343"/>
        <dbReference type="ChEBI" id="CHEBI:132011"/>
    </reaction>
    <physiologicalReaction direction="left-to-right" evidence="29">
        <dbReference type="Rhea" id="RHEA:49977"/>
    </physiologicalReaction>
</comment>
<dbReference type="PANTHER" id="PTHR12318">
    <property type="entry name" value="TESTOSTERONE-REGULATED PROTEIN RP2"/>
    <property type="match status" value="1"/>
</dbReference>
<evidence type="ECO:0000256" key="10">
    <source>
        <dbReference type="ARBA" id="ARBA00044908"/>
    </source>
</evidence>
<comment type="catalytic activity">
    <reaction evidence="23">
        <text>(9Z)-tetradecenoyl-CoA + H2O = S-(9Z-tetradecenoyl)-4'-phosphopantetheine + adenosine 3',5'-bisphosphate + 2 H(+)</text>
        <dbReference type="Rhea" id="RHEA:67544"/>
        <dbReference type="ChEBI" id="CHEBI:15377"/>
        <dbReference type="ChEBI" id="CHEBI:15378"/>
        <dbReference type="ChEBI" id="CHEBI:58343"/>
        <dbReference type="ChEBI" id="CHEBI:65060"/>
        <dbReference type="ChEBI" id="CHEBI:172389"/>
    </reaction>
    <physiologicalReaction direction="left-to-right" evidence="23">
        <dbReference type="Rhea" id="RHEA:67545"/>
    </physiologicalReaction>
</comment>
<dbReference type="InterPro" id="IPR039121">
    <property type="entry name" value="NUDT19"/>
</dbReference>
<dbReference type="EC" id="3.6.1.77" evidence="11"/>
<evidence type="ECO:0000256" key="11">
    <source>
        <dbReference type="ARBA" id="ARBA00044967"/>
    </source>
</evidence>
<dbReference type="PROSITE" id="PS51462">
    <property type="entry name" value="NUDIX"/>
    <property type="match status" value="1"/>
</dbReference>
<dbReference type="InterPro" id="IPR015797">
    <property type="entry name" value="NUDIX_hydrolase-like_dom_sf"/>
</dbReference>
<comment type="catalytic activity">
    <reaction evidence="18">
        <text>4,8-dimethylnonanoyl-CoA + H2O = S-(4,8-dimethylnonanoyl)-4'-phosphopantetheine + adenosine 3',5'-bisphosphate + 2 H(+)</text>
        <dbReference type="Rhea" id="RHEA:67524"/>
        <dbReference type="ChEBI" id="CHEBI:15377"/>
        <dbReference type="ChEBI" id="CHEBI:15378"/>
        <dbReference type="ChEBI" id="CHEBI:58343"/>
        <dbReference type="ChEBI" id="CHEBI:77061"/>
        <dbReference type="ChEBI" id="CHEBI:172385"/>
    </reaction>
    <physiologicalReaction direction="left-to-right" evidence="18">
        <dbReference type="Rhea" id="RHEA:67525"/>
    </physiologicalReaction>
</comment>
<evidence type="ECO:0000256" key="6">
    <source>
        <dbReference type="ARBA" id="ARBA00022842"/>
    </source>
</evidence>
<evidence type="ECO:0000256" key="23">
    <source>
        <dbReference type="ARBA" id="ARBA00048413"/>
    </source>
</evidence>
<evidence type="ECO:0000256" key="26">
    <source>
        <dbReference type="ARBA" id="ARBA00048828"/>
    </source>
</evidence>
<comment type="catalytic activity">
    <reaction evidence="30">
        <text>(9Z)-hexadecenoyl-CoA + H2O = S-(9Z-hexadecenoyl)-4'-phosphopantetheine + adenosine 3',5'-bisphosphate + 2 H(+)</text>
        <dbReference type="Rhea" id="RHEA:67540"/>
        <dbReference type="ChEBI" id="CHEBI:15377"/>
        <dbReference type="ChEBI" id="CHEBI:15378"/>
        <dbReference type="ChEBI" id="CHEBI:58343"/>
        <dbReference type="ChEBI" id="CHEBI:61540"/>
        <dbReference type="ChEBI" id="CHEBI:172388"/>
    </reaction>
    <physiologicalReaction direction="left-to-right" evidence="30">
        <dbReference type="Rhea" id="RHEA:67541"/>
    </physiologicalReaction>
</comment>
<evidence type="ECO:0000256" key="15">
    <source>
        <dbReference type="ARBA" id="ARBA00047403"/>
    </source>
</evidence>
<evidence type="ECO:0000256" key="14">
    <source>
        <dbReference type="ARBA" id="ARBA00047369"/>
    </source>
</evidence>
<dbReference type="GO" id="GO:1901289">
    <property type="term" value="P:succinyl-CoA catabolic process"/>
    <property type="evidence" value="ECO:0007669"/>
    <property type="project" value="Ensembl"/>
</dbReference>
<sequence>MSARPPAAGVGIFYFQSHRASCCAPAGRWGQTDSEGRADSRAGREEEVEVRFDDSPFRASSEEAMNSRLRHWREAATVLLAARRGAGAADGASSSSSGPFDYELLMLRRSGRSAFMPSAHVFPGGVADAADFSADWLALLPAGAPRCGLSAVRAGAPRAPLFTAERPELGEAALPGDVALRICAIRETFEEAGVLLLVPAGAQGAALAAAPGPATLLPPERLPPPAELAEWRRRVQRQPGSFLQLCRRLRCAPNIWALHEWNNWLTPIGRPGAVGREDRRFDTAFYVCCLGQRAPSASLDQAEVTAYQWSMPSEAIELFKSQKIWIPPPQLYELYRLCNFSSLSDLHKFASERALEGCERWMSVLLIAPDGFIQLLPGDELYPEDPDFTGERKPVLTTHKKIEDIMKEANRLHRIVTQGLSNVTIHVNIEPQYKHINPFVMNSNTENNTDSNSNSRL</sequence>
<evidence type="ECO:0000256" key="31">
    <source>
        <dbReference type="SAM" id="MobiDB-lite"/>
    </source>
</evidence>
<evidence type="ECO:0000256" key="1">
    <source>
        <dbReference type="ARBA" id="ARBA00001936"/>
    </source>
</evidence>
<comment type="catalytic activity">
    <reaction evidence="26">
        <text>hexadecanoyl-CoA + H2O = S-hexadecanoyl-4'-phosphopantetheine + adenosine 3',5'-bisphosphate + 2 H(+)</text>
        <dbReference type="Rhea" id="RHEA:50032"/>
        <dbReference type="ChEBI" id="CHEBI:15377"/>
        <dbReference type="ChEBI" id="CHEBI:15378"/>
        <dbReference type="ChEBI" id="CHEBI:57379"/>
        <dbReference type="ChEBI" id="CHEBI:58343"/>
        <dbReference type="ChEBI" id="CHEBI:132018"/>
    </reaction>
    <physiologicalReaction direction="left-to-right" evidence="26">
        <dbReference type="Rhea" id="RHEA:50033"/>
    </physiologicalReaction>
</comment>
<dbReference type="OMA" id="GFMPSAH"/>
<evidence type="ECO:0000256" key="25">
    <source>
        <dbReference type="ARBA" id="ARBA00048667"/>
    </source>
</evidence>
<proteinExistence type="inferred from homology"/>
<evidence type="ECO:0000256" key="29">
    <source>
        <dbReference type="ARBA" id="ARBA00049284"/>
    </source>
</evidence>
<feature type="region of interest" description="Disordered" evidence="31">
    <location>
        <begin position="26"/>
        <end position="45"/>
    </location>
</feature>
<evidence type="ECO:0000256" key="28">
    <source>
        <dbReference type="ARBA" id="ARBA00048961"/>
    </source>
</evidence>
<evidence type="ECO:0000256" key="18">
    <source>
        <dbReference type="ARBA" id="ARBA00047584"/>
    </source>
</evidence>
<name>A0A8D0DUU0_SALMN</name>
<evidence type="ECO:0000256" key="7">
    <source>
        <dbReference type="ARBA" id="ARBA00023211"/>
    </source>
</evidence>
<evidence type="ECO:0000256" key="19">
    <source>
        <dbReference type="ARBA" id="ARBA00047666"/>
    </source>
</evidence>
<evidence type="ECO:0000313" key="33">
    <source>
        <dbReference type="Ensembl" id="ENSSMRP00000022072.1"/>
    </source>
</evidence>
<dbReference type="GO" id="GO:1902858">
    <property type="term" value="P:propionyl-CoA metabolic process"/>
    <property type="evidence" value="ECO:0007669"/>
    <property type="project" value="Ensembl"/>
</dbReference>
<evidence type="ECO:0000313" key="34">
    <source>
        <dbReference type="Proteomes" id="UP000694421"/>
    </source>
</evidence>
<organism evidence="33 34">
    <name type="scientific">Salvator merianae</name>
    <name type="common">Argentine black and white tegu</name>
    <name type="synonym">Tupinambis merianae</name>
    <dbReference type="NCBI Taxonomy" id="96440"/>
    <lineage>
        <taxon>Eukaryota</taxon>
        <taxon>Metazoa</taxon>
        <taxon>Chordata</taxon>
        <taxon>Craniata</taxon>
        <taxon>Vertebrata</taxon>
        <taxon>Euteleostomi</taxon>
        <taxon>Lepidosauria</taxon>
        <taxon>Squamata</taxon>
        <taxon>Bifurcata</taxon>
        <taxon>Unidentata</taxon>
        <taxon>Episquamata</taxon>
        <taxon>Laterata</taxon>
        <taxon>Teiioidea</taxon>
        <taxon>Teiidae</taxon>
        <taxon>Salvator</taxon>
    </lineage>
</organism>
<keyword evidence="6" id="KW-0460">Magnesium</keyword>
<comment type="catalytic activity">
    <reaction evidence="14">
        <text>malonyl-CoA + H2O = malonyl-4'-phosphopantetheine + adenosine 3',5'-bisphosphate + 2 H(+)</text>
        <dbReference type="Rhea" id="RHEA:67468"/>
        <dbReference type="ChEBI" id="CHEBI:15377"/>
        <dbReference type="ChEBI" id="CHEBI:15378"/>
        <dbReference type="ChEBI" id="CHEBI:57384"/>
        <dbReference type="ChEBI" id="CHEBI:58343"/>
        <dbReference type="ChEBI" id="CHEBI:172363"/>
    </reaction>
    <physiologicalReaction direction="left-to-right" evidence="14">
        <dbReference type="Rhea" id="RHEA:67469"/>
    </physiologicalReaction>
</comment>
<dbReference type="GO" id="GO:0036114">
    <property type="term" value="P:medium-chain fatty-acyl-CoA catabolic process"/>
    <property type="evidence" value="ECO:0007669"/>
    <property type="project" value="Ensembl"/>
</dbReference>
<comment type="cofactor">
    <cofactor evidence="2">
        <name>Mg(2+)</name>
        <dbReference type="ChEBI" id="CHEBI:18420"/>
    </cofactor>
</comment>
<comment type="catalytic activity">
    <reaction evidence="22">
        <text>(9Z,12Z,15Z)-octadecatrienoyl-CoA + H2O = S-(9Z,12Z,15Z-octadecatrienoyl)-4'-phosphopantetheine + adenosine 3',5'-bisphosphate + 2 H(+)</text>
        <dbReference type="Rhea" id="RHEA:67532"/>
        <dbReference type="ChEBI" id="CHEBI:15377"/>
        <dbReference type="ChEBI" id="CHEBI:15378"/>
        <dbReference type="ChEBI" id="CHEBI:58343"/>
        <dbReference type="ChEBI" id="CHEBI:74034"/>
        <dbReference type="ChEBI" id="CHEBI:172386"/>
    </reaction>
    <physiologicalReaction direction="left-to-right" evidence="22">
        <dbReference type="Rhea" id="RHEA:67533"/>
    </physiologicalReaction>
</comment>
<reference evidence="33" key="2">
    <citation type="submission" date="2025-09" db="UniProtKB">
        <authorList>
            <consortium name="Ensembl"/>
        </authorList>
    </citation>
    <scope>IDENTIFICATION</scope>
</reference>
<feature type="domain" description="Nudix hydrolase" evidence="32">
    <location>
        <begin position="71"/>
        <end position="332"/>
    </location>
</feature>
<dbReference type="InterPro" id="IPR000086">
    <property type="entry name" value="NUDIX_hydrolase_dom"/>
</dbReference>
<comment type="catalytic activity">
    <reaction evidence="24">
        <text>succinyl-CoA + H2O = succinyl-4'-phosphopantetheine + adenosine 3',5'-bisphosphate + 2 H(+)</text>
        <dbReference type="Rhea" id="RHEA:67472"/>
        <dbReference type="ChEBI" id="CHEBI:15377"/>
        <dbReference type="ChEBI" id="CHEBI:15378"/>
        <dbReference type="ChEBI" id="CHEBI:57292"/>
        <dbReference type="ChEBI" id="CHEBI:58343"/>
        <dbReference type="ChEBI" id="CHEBI:172364"/>
    </reaction>
    <physiologicalReaction direction="left-to-right" evidence="24">
        <dbReference type="Rhea" id="RHEA:67473"/>
    </physiologicalReaction>
</comment>
<comment type="catalytic activity">
    <reaction evidence="19">
        <text>propanoyl-CoA + H2O = propanoyl-4'-phosphopantetheine + adenosine 3',5'-bisphosphate + 2 H(+)</text>
        <dbReference type="Rhea" id="RHEA:67464"/>
        <dbReference type="ChEBI" id="CHEBI:15377"/>
        <dbReference type="ChEBI" id="CHEBI:15378"/>
        <dbReference type="ChEBI" id="CHEBI:57392"/>
        <dbReference type="ChEBI" id="CHEBI:58343"/>
        <dbReference type="ChEBI" id="CHEBI:172362"/>
    </reaction>
    <physiologicalReaction direction="left-to-right" evidence="19">
        <dbReference type="Rhea" id="RHEA:67465"/>
    </physiologicalReaction>
</comment>
<comment type="catalytic activity">
    <reaction evidence="20">
        <text>(9Z,12Z)-octadecadienoyl-CoA + H2O = S-(9Z,12Z-octadecadienoyl)-4'-phosphopantetheine + adenosine 3',5'-bisphosphate + 2 H(+)</text>
        <dbReference type="Rhea" id="RHEA:67536"/>
        <dbReference type="ChEBI" id="CHEBI:15377"/>
        <dbReference type="ChEBI" id="CHEBI:15378"/>
        <dbReference type="ChEBI" id="CHEBI:57383"/>
        <dbReference type="ChEBI" id="CHEBI:58343"/>
        <dbReference type="ChEBI" id="CHEBI:172387"/>
    </reaction>
    <physiologicalReaction direction="left-to-right" evidence="20">
        <dbReference type="Rhea" id="RHEA:67537"/>
    </physiologicalReaction>
</comment>
<evidence type="ECO:0000256" key="13">
    <source>
        <dbReference type="ARBA" id="ARBA00047289"/>
    </source>
</evidence>
<evidence type="ECO:0000256" key="2">
    <source>
        <dbReference type="ARBA" id="ARBA00001946"/>
    </source>
</evidence>
<comment type="catalytic activity">
    <reaction evidence="28">
        <text>choloyl-CoA + H2O = S-choloyl-4'-phosphopantetheine + adenosine 3',5'-bisphosphate + 2 H(+)</text>
        <dbReference type="Rhea" id="RHEA:50036"/>
        <dbReference type="ChEBI" id="CHEBI:15377"/>
        <dbReference type="ChEBI" id="CHEBI:15378"/>
        <dbReference type="ChEBI" id="CHEBI:57373"/>
        <dbReference type="ChEBI" id="CHEBI:58343"/>
        <dbReference type="ChEBI" id="CHEBI:132020"/>
    </reaction>
    <physiologicalReaction direction="left-to-right" evidence="28">
        <dbReference type="Rhea" id="RHEA:50037"/>
    </physiologicalReaction>
</comment>
<dbReference type="GO" id="GO:0000287">
    <property type="term" value="F:magnesium ion binding"/>
    <property type="evidence" value="ECO:0007669"/>
    <property type="project" value="Ensembl"/>
</dbReference>
<dbReference type="GO" id="GO:0005739">
    <property type="term" value="C:mitochondrion"/>
    <property type="evidence" value="ECO:0007669"/>
    <property type="project" value="TreeGrafter"/>
</dbReference>
<dbReference type="Gene3D" id="3.90.79.10">
    <property type="entry name" value="Nucleoside Triphosphate Pyrophosphohydrolase"/>
    <property type="match status" value="1"/>
</dbReference>
<comment type="catalytic activity">
    <reaction evidence="17">
        <text>(6Z)-octenoyl-CoA + H2O = S-(6Z-octenoyl)-4'-phosphopantetheine + adenosine 3',5'-bisphosphate + 2 H(+)</text>
        <dbReference type="Rhea" id="RHEA:67528"/>
        <dbReference type="ChEBI" id="CHEBI:15377"/>
        <dbReference type="ChEBI" id="CHEBI:15378"/>
        <dbReference type="ChEBI" id="CHEBI:58343"/>
        <dbReference type="ChEBI" id="CHEBI:172383"/>
        <dbReference type="ChEBI" id="CHEBI:172384"/>
    </reaction>
    <physiologicalReaction direction="left-to-right" evidence="17">
        <dbReference type="Rhea" id="RHEA:67529"/>
    </physiologicalReaction>
</comment>
<dbReference type="GO" id="GO:0010945">
    <property type="term" value="F:coenzyme A diphosphatase activity"/>
    <property type="evidence" value="ECO:0007669"/>
    <property type="project" value="UniProtKB-EC"/>
</dbReference>
<protein>
    <recommendedName>
        <fullName evidence="8">Acyl-coenzyme A diphosphatase NUDT19</fullName>
        <ecNumber evidence="11">3.6.1.77</ecNumber>
    </recommendedName>
    <alternativeName>
        <fullName evidence="9">Nucleoside diphosphate-linked moiety X motif 19</fullName>
    </alternativeName>
</protein>
<evidence type="ECO:0000256" key="4">
    <source>
        <dbReference type="ARBA" id="ARBA00022723"/>
    </source>
</evidence>
<evidence type="ECO:0000259" key="32">
    <source>
        <dbReference type="PROSITE" id="PS51462"/>
    </source>
</evidence>
<comment type="catalytic activity">
    <reaction evidence="10">
        <text>CoA + H2O = (R)-4'-phosphopantetheine + adenosine 3',5'-bisphosphate + 2 H(+)</text>
        <dbReference type="Rhea" id="RHEA:64988"/>
        <dbReference type="ChEBI" id="CHEBI:15377"/>
        <dbReference type="ChEBI" id="CHEBI:15378"/>
        <dbReference type="ChEBI" id="CHEBI:57287"/>
        <dbReference type="ChEBI" id="CHEBI:58343"/>
        <dbReference type="ChEBI" id="CHEBI:61723"/>
        <dbReference type="EC" id="3.6.1.77"/>
    </reaction>
    <physiologicalReaction direction="left-to-right" evidence="10">
        <dbReference type="Rhea" id="RHEA:64989"/>
    </physiologicalReaction>
</comment>
<evidence type="ECO:0000256" key="16">
    <source>
        <dbReference type="ARBA" id="ARBA00047466"/>
    </source>
</evidence>
<evidence type="ECO:0000256" key="12">
    <source>
        <dbReference type="ARBA" id="ARBA00045809"/>
    </source>
</evidence>
<evidence type="ECO:0000256" key="17">
    <source>
        <dbReference type="ARBA" id="ARBA00047511"/>
    </source>
</evidence>
<evidence type="ECO:0000256" key="30">
    <source>
        <dbReference type="ARBA" id="ARBA00049403"/>
    </source>
</evidence>
<evidence type="ECO:0000256" key="9">
    <source>
        <dbReference type="ARBA" id="ARBA00031193"/>
    </source>
</evidence>
<evidence type="ECO:0000256" key="21">
    <source>
        <dbReference type="ARBA" id="ARBA00047757"/>
    </source>
</evidence>
<evidence type="ECO:0000256" key="8">
    <source>
        <dbReference type="ARBA" id="ARBA00026208"/>
    </source>
</evidence>
<dbReference type="GO" id="GO:2001294">
    <property type="term" value="P:malonyl-CoA catabolic process"/>
    <property type="evidence" value="ECO:0007669"/>
    <property type="project" value="Ensembl"/>
</dbReference>
<evidence type="ECO:0000256" key="22">
    <source>
        <dbReference type="ARBA" id="ARBA00048360"/>
    </source>
</evidence>
<comment type="catalytic activity">
    <reaction evidence="13">
        <text>octanoyl-CoA + H2O = S-octanoyl-4'-phosphopantetheine + adenosine 3',5'-bisphosphate + 2 H(+)</text>
        <dbReference type="Rhea" id="RHEA:50016"/>
        <dbReference type="ChEBI" id="CHEBI:15377"/>
        <dbReference type="ChEBI" id="CHEBI:15378"/>
        <dbReference type="ChEBI" id="CHEBI:57386"/>
        <dbReference type="ChEBI" id="CHEBI:58343"/>
        <dbReference type="ChEBI" id="CHEBI:132013"/>
    </reaction>
    <physiologicalReaction direction="left-to-right" evidence="13">
        <dbReference type="Rhea" id="RHEA:50017"/>
    </physiologicalReaction>
</comment>
<evidence type="ECO:0000256" key="5">
    <source>
        <dbReference type="ARBA" id="ARBA00022801"/>
    </source>
</evidence>
<comment type="catalytic activity">
    <reaction evidence="16">
        <text>hexanoyl-CoA + H2O = hexanoyl-4'-phosphopantetheine + adenosine 3',5'-bisphosphate + 2 H(+)</text>
        <dbReference type="Rhea" id="RHEA:49980"/>
        <dbReference type="ChEBI" id="CHEBI:15377"/>
        <dbReference type="ChEBI" id="CHEBI:15378"/>
        <dbReference type="ChEBI" id="CHEBI:58343"/>
        <dbReference type="ChEBI" id="CHEBI:62620"/>
        <dbReference type="ChEBI" id="CHEBI:132012"/>
    </reaction>
    <physiologicalReaction direction="left-to-right" evidence="16">
        <dbReference type="Rhea" id="RHEA:49981"/>
    </physiologicalReaction>
</comment>
<comment type="catalytic activity">
    <reaction evidence="21">
        <text>dodecanoyl-CoA + H2O = S-dodecanoyl-4'-phosphopantetheine + adenosine 3',5'-bisphosphate + 2 H(+)</text>
        <dbReference type="Rhea" id="RHEA:50024"/>
        <dbReference type="ChEBI" id="CHEBI:15377"/>
        <dbReference type="ChEBI" id="CHEBI:15378"/>
        <dbReference type="ChEBI" id="CHEBI:57375"/>
        <dbReference type="ChEBI" id="CHEBI:58343"/>
        <dbReference type="ChEBI" id="CHEBI:132015"/>
    </reaction>
    <physiologicalReaction direction="left-to-right" evidence="21">
        <dbReference type="Rhea" id="RHEA:50025"/>
    </physiologicalReaction>
</comment>
<accession>A0A8D0DUU0</accession>
<comment type="similarity">
    <text evidence="3">Belongs to the Nudix hydrolase family.</text>
</comment>
<evidence type="ECO:0000256" key="24">
    <source>
        <dbReference type="ARBA" id="ARBA00048624"/>
    </source>
</evidence>
<dbReference type="GO" id="GO:0015938">
    <property type="term" value="P:coenzyme A catabolic process"/>
    <property type="evidence" value="ECO:0007669"/>
    <property type="project" value="Ensembl"/>
</dbReference>
<keyword evidence="7" id="KW-0464">Manganese</keyword>
<dbReference type="CDD" id="cd18870">
    <property type="entry name" value="NUDIX_AcylCoAdiphos_Nudt19"/>
    <property type="match status" value="1"/>
</dbReference>
<dbReference type="Proteomes" id="UP000694421">
    <property type="component" value="Unplaced"/>
</dbReference>
<comment type="function">
    <text evidence="12">Fatty acyl-coenzyme A (CoA) diphosphatase that hydrolyzes fatty acyl-CoA to yield acyl-4'-phosphopantetheine and adenosine 3',5'-bisphosphate. Mediates the hydrolysis of a wide range of CoA esters, including choloyl-CoA and branched-chain fatty-acyl-CoA esters and at low substrate concentrations medium and long-chain fatty-acyl-CoA esters are the primary substrates. Highest activity seen with medium-chain acyl-CoA esters and higher rates of activity seen with the unsaturated acyl-CoA esters compared with the saturated esters. Exhibits decapping activity towards dpCoA-capped RNAs in vitro.</text>
</comment>
<dbReference type="SUPFAM" id="SSF55811">
    <property type="entry name" value="Nudix"/>
    <property type="match status" value="1"/>
</dbReference>
<keyword evidence="34" id="KW-1185">Reference proteome</keyword>
<comment type="catalytic activity">
    <reaction evidence="15">
        <text>tetradecanoyl-CoA + H2O = tetradecanoyl-4'-phosphopantetheine + adenosine 3',5'-bisphosphate + 2 H(+)</text>
        <dbReference type="Rhea" id="RHEA:50028"/>
        <dbReference type="ChEBI" id="CHEBI:15377"/>
        <dbReference type="ChEBI" id="CHEBI:15378"/>
        <dbReference type="ChEBI" id="CHEBI:57385"/>
        <dbReference type="ChEBI" id="CHEBI:58343"/>
        <dbReference type="ChEBI" id="CHEBI:132017"/>
    </reaction>
    <physiologicalReaction direction="left-to-right" evidence="15">
        <dbReference type="Rhea" id="RHEA:50029"/>
    </physiologicalReaction>
</comment>
<dbReference type="Ensembl" id="ENSSMRT00000025822.1">
    <property type="protein sequence ID" value="ENSSMRP00000022072.1"/>
    <property type="gene ID" value="ENSSMRG00000017151.1"/>
</dbReference>
<dbReference type="AlphaFoldDB" id="A0A8D0DUU0"/>
<keyword evidence="4" id="KW-0479">Metal-binding</keyword>